<dbReference type="Pfam" id="PF00069">
    <property type="entry name" value="Pkinase"/>
    <property type="match status" value="1"/>
</dbReference>
<keyword evidence="2" id="KW-0723">Serine/threonine-protein kinase</keyword>
<dbReference type="Pfam" id="PF01657">
    <property type="entry name" value="Stress-antifung"/>
    <property type="match status" value="2"/>
</dbReference>
<keyword evidence="5 15" id="KW-0732">Signal</keyword>
<evidence type="ECO:0000256" key="14">
    <source>
        <dbReference type="SAM" id="Phobius"/>
    </source>
</evidence>
<evidence type="ECO:0000256" key="10">
    <source>
        <dbReference type="ARBA" id="ARBA00022989"/>
    </source>
</evidence>
<dbReference type="Proteomes" id="UP001443914">
    <property type="component" value="Unassembled WGS sequence"/>
</dbReference>
<keyword evidence="8" id="KW-0418">Kinase</keyword>
<dbReference type="InterPro" id="IPR002902">
    <property type="entry name" value="GNK2"/>
</dbReference>
<keyword evidence="3" id="KW-0808">Transferase</keyword>
<dbReference type="InterPro" id="IPR038408">
    <property type="entry name" value="GNK2_sf"/>
</dbReference>
<evidence type="ECO:0000259" key="16">
    <source>
        <dbReference type="PROSITE" id="PS50011"/>
    </source>
</evidence>
<comment type="subcellular location">
    <subcellularLocation>
        <location evidence="1">Membrane</location>
        <topology evidence="1">Single-pass membrane protein</topology>
    </subcellularLocation>
</comment>
<evidence type="ECO:0000256" key="1">
    <source>
        <dbReference type="ARBA" id="ARBA00004167"/>
    </source>
</evidence>
<keyword evidence="6" id="KW-0677">Repeat</keyword>
<evidence type="ECO:0000256" key="2">
    <source>
        <dbReference type="ARBA" id="ARBA00022527"/>
    </source>
</evidence>
<dbReference type="SUPFAM" id="SSF56112">
    <property type="entry name" value="Protein kinase-like (PK-like)"/>
    <property type="match status" value="1"/>
</dbReference>
<keyword evidence="10 14" id="KW-1133">Transmembrane helix</keyword>
<sequence>MSNMRASTLFKLFNIILISWSQIRITSAQPDLNCYQTNYTTGNFTISSIYSTNLKTVLDTLASDAGIHNGYYYNTSVGQGPDRVNGIAVCRADRAPKDCRDCVSSAIKRLAQIYPAQKEVIGFYSADCMLHYSNRPIFDSRENSPNCTVQQSPNNVPATDLVKLRKLLANLLAGLQRSASAGNSSYKFSSGEVQVTDSVKIYGLAQCNPYLSSVECSDCLGQVMSRLQKCCANLNGINVNGPICSVAFANYPVLWNYNNTSPQSILPGARDSRNRSGKRGNNARKTWIIVVGVVSLMLIGVAFFGLLRRKMRKEHKQEDSFDDMKLVDSIQLDFNNLQLATDNFSNSKRLDHGGSTAMYKGLLPDGQEILVKRLDKGGTEGELEFDKEVLLSANLQHKNLVKLLSFCVEKDSRILVYELLQNGSLEGFLNDPVKMASLNWQTRYHIISGLARGLLYLHEDSQVRVIHRDLKPSNILLDVQMNPKISNFKTARLIHGGQTEGDTRVVGTYGYMPLEYVQQGYSSIKSDIFSYGVILLEIVTGYMISGFSDGNAEENLLTYTWRKWCDNTTLDMVDKALDDIERHEKEIKRCIKIGLLCVQEDQRHRPTMSNVVLMLNSDTVDVVNPIVRPSPLILNNMDLHSLSSSIETLKSDEFSIP</sequence>
<keyword evidence="19" id="KW-1185">Reference proteome</keyword>
<reference evidence="18" key="1">
    <citation type="submission" date="2024-03" db="EMBL/GenBank/DDBJ databases">
        <title>WGS assembly of Saponaria officinalis var. Norfolk2.</title>
        <authorList>
            <person name="Jenkins J."/>
            <person name="Shu S."/>
            <person name="Grimwood J."/>
            <person name="Barry K."/>
            <person name="Goodstein D."/>
            <person name="Schmutz J."/>
            <person name="Leebens-Mack J."/>
            <person name="Osbourn A."/>
        </authorList>
    </citation>
    <scope>NUCLEOTIDE SEQUENCE [LARGE SCALE GENOMIC DNA]</scope>
    <source>
        <strain evidence="18">JIC</strain>
    </source>
</reference>
<dbReference type="InterPro" id="IPR008271">
    <property type="entry name" value="Ser/Thr_kinase_AS"/>
</dbReference>
<evidence type="ECO:0000256" key="6">
    <source>
        <dbReference type="ARBA" id="ARBA00022737"/>
    </source>
</evidence>
<feature type="domain" description="Gnk2-homologous" evidence="17">
    <location>
        <begin position="32"/>
        <end position="137"/>
    </location>
</feature>
<dbReference type="GO" id="GO:0005886">
    <property type="term" value="C:plasma membrane"/>
    <property type="evidence" value="ECO:0007669"/>
    <property type="project" value="TreeGrafter"/>
</dbReference>
<feature type="transmembrane region" description="Helical" evidence="14">
    <location>
        <begin position="287"/>
        <end position="307"/>
    </location>
</feature>
<dbReference type="PROSITE" id="PS51473">
    <property type="entry name" value="GNK2"/>
    <property type="match status" value="2"/>
</dbReference>
<keyword evidence="11 14" id="KW-0472">Membrane</keyword>
<dbReference type="FunFam" id="1.10.510.10:FF:000384">
    <property type="entry name" value="G-type lectin S-receptor-like serine/threonine-protein kinase"/>
    <property type="match status" value="1"/>
</dbReference>
<dbReference type="PANTHER" id="PTHR27002:SF1073">
    <property type="entry name" value="CYSTEINE-RICH RECEPTOR-LIKE PROTEIN KINASE 29"/>
    <property type="match status" value="1"/>
</dbReference>
<evidence type="ECO:0000256" key="12">
    <source>
        <dbReference type="ARBA" id="ARBA00023170"/>
    </source>
</evidence>
<dbReference type="Gene3D" id="3.30.200.20">
    <property type="entry name" value="Phosphorylase Kinase, domain 1"/>
    <property type="match status" value="1"/>
</dbReference>
<evidence type="ECO:0000256" key="13">
    <source>
        <dbReference type="ARBA" id="ARBA00023180"/>
    </source>
</evidence>
<evidence type="ECO:0000256" key="8">
    <source>
        <dbReference type="ARBA" id="ARBA00022777"/>
    </source>
</evidence>
<dbReference type="CDD" id="cd12087">
    <property type="entry name" value="TM_EGFR-like"/>
    <property type="match status" value="1"/>
</dbReference>
<dbReference type="PROSITE" id="PS00108">
    <property type="entry name" value="PROTEIN_KINASE_ST"/>
    <property type="match status" value="1"/>
</dbReference>
<feature type="domain" description="Gnk2-homologous" evidence="17">
    <location>
        <begin position="146"/>
        <end position="253"/>
    </location>
</feature>
<keyword evidence="12" id="KW-0675">Receptor</keyword>
<dbReference type="Gene3D" id="3.30.430.20">
    <property type="entry name" value="Gnk2 domain, C-X8-C-X2-C motif"/>
    <property type="match status" value="2"/>
</dbReference>
<evidence type="ECO:0000256" key="15">
    <source>
        <dbReference type="SAM" id="SignalP"/>
    </source>
</evidence>
<keyword evidence="7" id="KW-0547">Nucleotide-binding</keyword>
<protein>
    <submittedName>
        <fullName evidence="18">Uncharacterized protein</fullName>
    </submittedName>
</protein>
<dbReference type="AlphaFoldDB" id="A0AAW1JMY1"/>
<dbReference type="PROSITE" id="PS50011">
    <property type="entry name" value="PROTEIN_KINASE_DOM"/>
    <property type="match status" value="1"/>
</dbReference>
<dbReference type="EMBL" id="JBDFQZ010000007">
    <property type="protein sequence ID" value="KAK9706502.1"/>
    <property type="molecule type" value="Genomic_DNA"/>
</dbReference>
<dbReference type="InterPro" id="IPR000719">
    <property type="entry name" value="Prot_kinase_dom"/>
</dbReference>
<keyword evidence="13" id="KW-0325">Glycoprotein</keyword>
<dbReference type="Gene3D" id="1.10.510.10">
    <property type="entry name" value="Transferase(Phosphotransferase) domain 1"/>
    <property type="match status" value="1"/>
</dbReference>
<dbReference type="CDD" id="cd23509">
    <property type="entry name" value="Gnk2-like"/>
    <property type="match status" value="2"/>
</dbReference>
<evidence type="ECO:0000256" key="7">
    <source>
        <dbReference type="ARBA" id="ARBA00022741"/>
    </source>
</evidence>
<dbReference type="SMART" id="SM00220">
    <property type="entry name" value="S_TKc"/>
    <property type="match status" value="1"/>
</dbReference>
<dbReference type="GO" id="GO:0005524">
    <property type="term" value="F:ATP binding"/>
    <property type="evidence" value="ECO:0007669"/>
    <property type="project" value="UniProtKB-KW"/>
</dbReference>
<feature type="signal peptide" evidence="15">
    <location>
        <begin position="1"/>
        <end position="28"/>
    </location>
</feature>
<evidence type="ECO:0000256" key="5">
    <source>
        <dbReference type="ARBA" id="ARBA00022729"/>
    </source>
</evidence>
<feature type="chain" id="PRO_5043699314" evidence="15">
    <location>
        <begin position="29"/>
        <end position="657"/>
    </location>
</feature>
<evidence type="ECO:0000313" key="19">
    <source>
        <dbReference type="Proteomes" id="UP001443914"/>
    </source>
</evidence>
<evidence type="ECO:0000256" key="3">
    <source>
        <dbReference type="ARBA" id="ARBA00022679"/>
    </source>
</evidence>
<evidence type="ECO:0000256" key="9">
    <source>
        <dbReference type="ARBA" id="ARBA00022840"/>
    </source>
</evidence>
<dbReference type="GO" id="GO:0004674">
    <property type="term" value="F:protein serine/threonine kinase activity"/>
    <property type="evidence" value="ECO:0007669"/>
    <property type="project" value="UniProtKB-KW"/>
</dbReference>
<keyword evidence="4 14" id="KW-0812">Transmembrane</keyword>
<proteinExistence type="predicted"/>
<evidence type="ECO:0000313" key="18">
    <source>
        <dbReference type="EMBL" id="KAK9706502.1"/>
    </source>
</evidence>
<evidence type="ECO:0000256" key="4">
    <source>
        <dbReference type="ARBA" id="ARBA00022692"/>
    </source>
</evidence>
<feature type="domain" description="Protein kinase" evidence="16">
    <location>
        <begin position="344"/>
        <end position="627"/>
    </location>
</feature>
<gene>
    <name evidence="18" type="ORF">RND81_07G130200</name>
</gene>
<dbReference type="PANTHER" id="PTHR27002">
    <property type="entry name" value="RECEPTOR-LIKE SERINE/THREONINE-PROTEIN KINASE SD1-8"/>
    <property type="match status" value="1"/>
</dbReference>
<name>A0AAW1JMY1_SAPOF</name>
<evidence type="ECO:0000256" key="11">
    <source>
        <dbReference type="ARBA" id="ARBA00023136"/>
    </source>
</evidence>
<accession>A0AAW1JMY1</accession>
<dbReference type="InterPro" id="IPR011009">
    <property type="entry name" value="Kinase-like_dom_sf"/>
</dbReference>
<comment type="caution">
    <text evidence="18">The sequence shown here is derived from an EMBL/GenBank/DDBJ whole genome shotgun (WGS) entry which is preliminary data.</text>
</comment>
<keyword evidence="9" id="KW-0067">ATP-binding</keyword>
<organism evidence="18 19">
    <name type="scientific">Saponaria officinalis</name>
    <name type="common">Common soapwort</name>
    <name type="synonym">Lychnis saponaria</name>
    <dbReference type="NCBI Taxonomy" id="3572"/>
    <lineage>
        <taxon>Eukaryota</taxon>
        <taxon>Viridiplantae</taxon>
        <taxon>Streptophyta</taxon>
        <taxon>Embryophyta</taxon>
        <taxon>Tracheophyta</taxon>
        <taxon>Spermatophyta</taxon>
        <taxon>Magnoliopsida</taxon>
        <taxon>eudicotyledons</taxon>
        <taxon>Gunneridae</taxon>
        <taxon>Pentapetalae</taxon>
        <taxon>Caryophyllales</taxon>
        <taxon>Caryophyllaceae</taxon>
        <taxon>Caryophylleae</taxon>
        <taxon>Saponaria</taxon>
    </lineage>
</organism>
<evidence type="ECO:0000259" key="17">
    <source>
        <dbReference type="PROSITE" id="PS51473"/>
    </source>
</evidence>